<keyword evidence="1" id="KW-0812">Transmembrane</keyword>
<name>A0A392S6F0_9FABA</name>
<evidence type="ECO:0000256" key="1">
    <source>
        <dbReference type="SAM" id="Phobius"/>
    </source>
</evidence>
<dbReference type="AlphaFoldDB" id="A0A392S6F0"/>
<reference evidence="2 3" key="1">
    <citation type="journal article" date="2018" name="Front. Plant Sci.">
        <title>Red Clover (Trifolium pratense) and Zigzag Clover (T. medium) - A Picture of Genomic Similarities and Differences.</title>
        <authorList>
            <person name="Dluhosova J."/>
            <person name="Istvanek J."/>
            <person name="Nedelnik J."/>
            <person name="Repkova J."/>
        </authorList>
    </citation>
    <scope>NUCLEOTIDE SEQUENCE [LARGE SCALE GENOMIC DNA]</scope>
    <source>
        <strain evidence="3">cv. 10/8</strain>
        <tissue evidence="2">Leaf</tissue>
    </source>
</reference>
<keyword evidence="3" id="KW-1185">Reference proteome</keyword>
<evidence type="ECO:0000313" key="2">
    <source>
        <dbReference type="EMBL" id="MCI43465.1"/>
    </source>
</evidence>
<sequence>MLMNLDSTSPLLLLELSLLSCPSSPLGSMFLALKKKTWNENMFAL</sequence>
<comment type="caution">
    <text evidence="2">The sequence shown here is derived from an EMBL/GenBank/DDBJ whole genome shotgun (WGS) entry which is preliminary data.</text>
</comment>
<keyword evidence="1" id="KW-1133">Transmembrane helix</keyword>
<feature type="transmembrane region" description="Helical" evidence="1">
    <location>
        <begin position="12"/>
        <end position="33"/>
    </location>
</feature>
<dbReference type="EMBL" id="LXQA010317829">
    <property type="protein sequence ID" value="MCI43465.1"/>
    <property type="molecule type" value="Genomic_DNA"/>
</dbReference>
<feature type="non-terminal residue" evidence="2">
    <location>
        <position position="45"/>
    </location>
</feature>
<evidence type="ECO:0000313" key="3">
    <source>
        <dbReference type="Proteomes" id="UP000265520"/>
    </source>
</evidence>
<keyword evidence="1" id="KW-0472">Membrane</keyword>
<organism evidence="2 3">
    <name type="scientific">Trifolium medium</name>
    <dbReference type="NCBI Taxonomy" id="97028"/>
    <lineage>
        <taxon>Eukaryota</taxon>
        <taxon>Viridiplantae</taxon>
        <taxon>Streptophyta</taxon>
        <taxon>Embryophyta</taxon>
        <taxon>Tracheophyta</taxon>
        <taxon>Spermatophyta</taxon>
        <taxon>Magnoliopsida</taxon>
        <taxon>eudicotyledons</taxon>
        <taxon>Gunneridae</taxon>
        <taxon>Pentapetalae</taxon>
        <taxon>rosids</taxon>
        <taxon>fabids</taxon>
        <taxon>Fabales</taxon>
        <taxon>Fabaceae</taxon>
        <taxon>Papilionoideae</taxon>
        <taxon>50 kb inversion clade</taxon>
        <taxon>NPAAA clade</taxon>
        <taxon>Hologalegina</taxon>
        <taxon>IRL clade</taxon>
        <taxon>Trifolieae</taxon>
        <taxon>Trifolium</taxon>
    </lineage>
</organism>
<protein>
    <submittedName>
        <fullName evidence="2">Uncharacterized protein</fullName>
    </submittedName>
</protein>
<accession>A0A392S6F0</accession>
<proteinExistence type="predicted"/>
<dbReference type="Proteomes" id="UP000265520">
    <property type="component" value="Unassembled WGS sequence"/>
</dbReference>